<proteinExistence type="predicted"/>
<sequence length="242" mass="26971">MKALVLFLLAAIGLAFLASTRVGNDDLHAIRELADAGQYQKALDKHLWFHEESKKAIGMGAVRLSYAISAWVKLGTKYPPALDALKEIRDTNTEVLLAGTGTFGNFHELAAINRGLGEGWATVDLFIALDTTYPAQARSYYSVAEDLLMQFGKYESIAKYLDDPVAKFERLRDSRETHLALAKVNAKLNSPKHLELIDKRYLERVTNLISALSAINRDEEAEVIRTMALAYYPNQEVQLIGL</sequence>
<keyword evidence="3" id="KW-1185">Reference proteome</keyword>
<feature type="chain" id="PRO_5002664372" evidence="1">
    <location>
        <begin position="18"/>
        <end position="242"/>
    </location>
</feature>
<protein>
    <submittedName>
        <fullName evidence="2">Uncharacterized protein</fullName>
    </submittedName>
</protein>
<dbReference type="Proteomes" id="UP000019205">
    <property type="component" value="Chromosome"/>
</dbReference>
<dbReference type="STRING" id="314285.KT71_09202"/>
<feature type="signal peptide" evidence="1">
    <location>
        <begin position="1"/>
        <end position="17"/>
    </location>
</feature>
<comment type="caution">
    <text evidence="2">The sequence shown here is derived from an EMBL/GenBank/DDBJ whole genome shotgun (WGS) entry which is preliminary data.</text>
</comment>
<organism evidence="2 3">
    <name type="scientific">Congregibacter litoralis KT71</name>
    <dbReference type="NCBI Taxonomy" id="314285"/>
    <lineage>
        <taxon>Bacteria</taxon>
        <taxon>Pseudomonadati</taxon>
        <taxon>Pseudomonadota</taxon>
        <taxon>Gammaproteobacteria</taxon>
        <taxon>Cellvibrionales</taxon>
        <taxon>Halieaceae</taxon>
        <taxon>Congregibacter</taxon>
    </lineage>
</organism>
<keyword evidence="1" id="KW-0732">Signal</keyword>
<gene>
    <name evidence="2" type="ORF">KT71_09202</name>
</gene>
<reference evidence="2 3" key="1">
    <citation type="journal article" date="2007" name="Proc. Natl. Acad. Sci. U.S.A.">
        <title>Characterization of a marine gammaproteobacterium capable of aerobic anoxygenic photosynthesis.</title>
        <authorList>
            <person name="Fuchs B.M."/>
            <person name="Spring S."/>
            <person name="Teeling H."/>
            <person name="Quast C."/>
            <person name="Wulf J."/>
            <person name="Schattenhofer M."/>
            <person name="Yan S."/>
            <person name="Ferriera S."/>
            <person name="Johnson J."/>
            <person name="Glockner F.O."/>
            <person name="Amann R."/>
        </authorList>
    </citation>
    <scope>NUCLEOTIDE SEQUENCE [LARGE SCALE GENOMIC DNA]</scope>
    <source>
        <strain evidence="2">KT71</strain>
    </source>
</reference>
<dbReference type="OrthoDB" id="8772062at2"/>
<name>A4A4S1_9GAMM</name>
<dbReference type="RefSeq" id="WP_008294268.1">
    <property type="nucleotide sequence ID" value="NZ_CM002299.1"/>
</dbReference>
<evidence type="ECO:0000313" key="2">
    <source>
        <dbReference type="EMBL" id="EAQ98792.1"/>
    </source>
</evidence>
<dbReference type="HOGENOM" id="CLU_100200_0_0_6"/>
<dbReference type="AlphaFoldDB" id="A4A4S1"/>
<evidence type="ECO:0000313" key="3">
    <source>
        <dbReference type="Proteomes" id="UP000019205"/>
    </source>
</evidence>
<dbReference type="EMBL" id="AAOA02000003">
    <property type="protein sequence ID" value="EAQ98792.1"/>
    <property type="molecule type" value="Genomic_DNA"/>
</dbReference>
<accession>A4A4S1</accession>
<dbReference type="eggNOG" id="ENOG50337NJ">
    <property type="taxonomic scope" value="Bacteria"/>
</dbReference>
<reference evidence="2 3" key="2">
    <citation type="journal article" date="2009" name="PLoS ONE">
        <title>The photosynthetic apparatus and its regulation in the aerobic gammaproteobacterium Congregibacter litoralis gen. nov., sp. nov.</title>
        <authorList>
            <person name="Spring S."/>
            <person name="Lunsdorf H."/>
            <person name="Fuchs B.M."/>
            <person name="Tindall B.J."/>
        </authorList>
    </citation>
    <scope>NUCLEOTIDE SEQUENCE [LARGE SCALE GENOMIC DNA]</scope>
    <source>
        <strain evidence="2">KT71</strain>
    </source>
</reference>
<evidence type="ECO:0000256" key="1">
    <source>
        <dbReference type="SAM" id="SignalP"/>
    </source>
</evidence>